<accession>A0A1R1YSA9</accession>
<evidence type="ECO:0000313" key="2">
    <source>
        <dbReference type="Proteomes" id="UP000187429"/>
    </source>
</evidence>
<name>A0A1R1YSA9_9FUNG</name>
<proteinExistence type="predicted"/>
<reference evidence="2" key="1">
    <citation type="submission" date="2017-01" db="EMBL/GenBank/DDBJ databases">
        <authorList>
            <person name="Wang Y."/>
            <person name="White M."/>
            <person name="Kvist S."/>
            <person name="Moncalvo J.-M."/>
        </authorList>
    </citation>
    <scope>NUCLEOTIDE SEQUENCE [LARGE SCALE GENOMIC DNA]</scope>
    <source>
        <strain evidence="2">ID-206-W2</strain>
    </source>
</reference>
<organism evidence="1 2">
    <name type="scientific">Smittium culicis</name>
    <dbReference type="NCBI Taxonomy" id="133412"/>
    <lineage>
        <taxon>Eukaryota</taxon>
        <taxon>Fungi</taxon>
        <taxon>Fungi incertae sedis</taxon>
        <taxon>Zoopagomycota</taxon>
        <taxon>Kickxellomycotina</taxon>
        <taxon>Harpellomycetes</taxon>
        <taxon>Harpellales</taxon>
        <taxon>Legeriomycetaceae</taxon>
        <taxon>Smittium</taxon>
    </lineage>
</organism>
<dbReference type="AlphaFoldDB" id="A0A1R1YSA9"/>
<gene>
    <name evidence="1" type="ORF">AYI69_g686</name>
</gene>
<protein>
    <submittedName>
        <fullName evidence="1">Uncharacterized protein</fullName>
    </submittedName>
</protein>
<dbReference type="Proteomes" id="UP000187429">
    <property type="component" value="Unassembled WGS sequence"/>
</dbReference>
<sequence>MEFVLGTFVYLTNKQKKGKKNPTIANIPARLLTPPSVLPNDPSDILSISRAISFAHPIANRLSTVITAVPTMYGLRFPYLDLQLSLNPPITGCINSPVYSFVFFLAPKTKQVWRPVAHFDRPYYLDPNTNYQ</sequence>
<dbReference type="EMBL" id="LSSM01000178">
    <property type="protein sequence ID" value="OMJ29789.1"/>
    <property type="molecule type" value="Genomic_DNA"/>
</dbReference>
<evidence type="ECO:0000313" key="1">
    <source>
        <dbReference type="EMBL" id="OMJ29789.1"/>
    </source>
</evidence>
<comment type="caution">
    <text evidence="1">The sequence shown here is derived from an EMBL/GenBank/DDBJ whole genome shotgun (WGS) entry which is preliminary data.</text>
</comment>
<dbReference type="OrthoDB" id="10369176at2759"/>
<keyword evidence="2" id="KW-1185">Reference proteome</keyword>